<sequence length="160" mass="15911">MLTAEGYPDATLSNPCPRCGGPHGPIQVAGAPWSASVTYAGAVAVAAVHPRVGGDSEAPTGFAIDAEPLVDTVRDAAGGVPGGLLRWVRAEAAAKAVGRGLRLDVDEISVTETSEGWTALLPGIPVAVTGWEPAVSPPGVLLSVALAPAAAVAPAHRAMP</sequence>
<dbReference type="InterPro" id="IPR037143">
    <property type="entry name" value="4-PPantetheinyl_Trfase_dom_sf"/>
</dbReference>
<accession>A0A9W6HK02</accession>
<comment type="caution">
    <text evidence="1">The sequence shown here is derived from an EMBL/GenBank/DDBJ whole genome shotgun (WGS) entry which is preliminary data.</text>
</comment>
<dbReference type="EMBL" id="BSER01000003">
    <property type="protein sequence ID" value="GLJ94685.1"/>
    <property type="molecule type" value="Genomic_DNA"/>
</dbReference>
<dbReference type="GO" id="GO:0000287">
    <property type="term" value="F:magnesium ion binding"/>
    <property type="evidence" value="ECO:0007669"/>
    <property type="project" value="InterPro"/>
</dbReference>
<evidence type="ECO:0000313" key="2">
    <source>
        <dbReference type="Proteomes" id="UP001142291"/>
    </source>
</evidence>
<dbReference type="GO" id="GO:0008897">
    <property type="term" value="F:holo-[acyl-carrier-protein] synthase activity"/>
    <property type="evidence" value="ECO:0007669"/>
    <property type="project" value="InterPro"/>
</dbReference>
<evidence type="ECO:0000313" key="1">
    <source>
        <dbReference type="EMBL" id="GLJ94685.1"/>
    </source>
</evidence>
<proteinExistence type="predicted"/>
<keyword evidence="2" id="KW-1185">Reference proteome</keyword>
<dbReference type="SUPFAM" id="SSF56214">
    <property type="entry name" value="4'-phosphopantetheinyl transferase"/>
    <property type="match status" value="1"/>
</dbReference>
<evidence type="ECO:0008006" key="3">
    <source>
        <dbReference type="Google" id="ProtNLM"/>
    </source>
</evidence>
<reference evidence="1" key="2">
    <citation type="submission" date="2023-01" db="EMBL/GenBank/DDBJ databases">
        <authorList>
            <person name="Sun Q."/>
            <person name="Evtushenko L."/>
        </authorList>
    </citation>
    <scope>NUCLEOTIDE SEQUENCE</scope>
    <source>
        <strain evidence="1">VKM Ac-1940</strain>
    </source>
</reference>
<protein>
    <recommendedName>
        <fullName evidence="3">4'-phosphopantetheinyl transferase</fullName>
    </recommendedName>
</protein>
<reference evidence="1" key="1">
    <citation type="journal article" date="2014" name="Int. J. Syst. Evol. Microbiol.">
        <title>Complete genome sequence of Corynebacterium casei LMG S-19264T (=DSM 44701T), isolated from a smear-ripened cheese.</title>
        <authorList>
            <consortium name="US DOE Joint Genome Institute (JGI-PGF)"/>
            <person name="Walter F."/>
            <person name="Albersmeier A."/>
            <person name="Kalinowski J."/>
            <person name="Ruckert C."/>
        </authorList>
    </citation>
    <scope>NUCLEOTIDE SEQUENCE</scope>
    <source>
        <strain evidence="1">VKM Ac-1940</strain>
    </source>
</reference>
<name>A0A9W6HK02_9MICO</name>
<dbReference type="Proteomes" id="UP001142291">
    <property type="component" value="Unassembled WGS sequence"/>
</dbReference>
<dbReference type="AlphaFoldDB" id="A0A9W6HK02"/>
<organism evidence="1 2">
    <name type="scientific">Microbacterium dextranolyticum</name>
    <dbReference type="NCBI Taxonomy" id="36806"/>
    <lineage>
        <taxon>Bacteria</taxon>
        <taxon>Bacillati</taxon>
        <taxon>Actinomycetota</taxon>
        <taxon>Actinomycetes</taxon>
        <taxon>Micrococcales</taxon>
        <taxon>Microbacteriaceae</taxon>
        <taxon>Microbacterium</taxon>
    </lineage>
</organism>
<gene>
    <name evidence="1" type="ORF">GCM10017591_07460</name>
</gene>